<name>A0A395SL94_9HYPO</name>
<dbReference type="SUPFAM" id="SSF52047">
    <property type="entry name" value="RNI-like"/>
    <property type="match status" value="1"/>
</dbReference>
<comment type="caution">
    <text evidence="2">The sequence shown here is derived from an EMBL/GenBank/DDBJ whole genome shotgun (WGS) entry which is preliminary data.</text>
</comment>
<sequence>MPLSELPREILTEIFSLDHGLLHKKDLLSARLTCRELAQILTPILYHTIRISPLIQDRDEFLKIARQPHLACHVRVIIWEELNGDLSQLDPVSWHNGLPVAEHPFFEDLTANAKELFWLKETTTDFYPQYAVRPVPTDLAEFKAEFLDVIDSMPNLCTFVSKPMNPRREIKLPSMDYVITVLTITNYIHKDVRSGYFNFGFHFFLVPALELLAQKPAGGRSSPKITNLLYADEGAPSWTSLIHLESSLAFSTIEHLDLCIAGKSNYNVITDLLGFFNCFQNAPNLTTLTICQETHRNETIYGRRTSSIINELPTLPKLTEVHFFDIAKNEDEEIRSWTRSIESEFGDHTEEEIGYRYVLERMARQGTLEEEPMDDEDEQAASYLAPVQFIKRHAKTLKSVYISSSGICKQVLKQLKSLRTLQLERFVIVSGDDFEGLCHDYHDYEKAGKEKHKHIDEQVILDYINRDGKCPPWPSIPYGGADRRTELHTHDAIFDNNDPMDAAVFDTRGPRWQERGYDFSDVQLLDSKAFDRRDENGLCHSIGAGRIEDAKTGLWVDYDGVYYDPRTDEEISNPAEICPSTNEEWTKQGKREWNPERGLWRDAETGSVSKFAVDRERLKVPNLRDYEPWTNDDSLDMQPVYDEEEELHLLRVEGAPRWDWGRDEDGKIWYWQTRSSTGHVTEMWRFEHKGEYAYGNDPLEFWDDYYNEAGDDAEATPFGWNLSLFSLRSKECGSEIPNGDVCKGLTEYTRSKDPMFEEETWLGTGSWWKYIPAPIGIDLGSEEDWYSVFDSAAVSLKEAVRDRGYYETQR</sequence>
<dbReference type="Proteomes" id="UP000266234">
    <property type="component" value="Unassembled WGS sequence"/>
</dbReference>
<dbReference type="InterPro" id="IPR001810">
    <property type="entry name" value="F-box_dom"/>
</dbReference>
<organism evidence="2 3">
    <name type="scientific">Fusarium longipes</name>
    <dbReference type="NCBI Taxonomy" id="694270"/>
    <lineage>
        <taxon>Eukaryota</taxon>
        <taxon>Fungi</taxon>
        <taxon>Dikarya</taxon>
        <taxon>Ascomycota</taxon>
        <taxon>Pezizomycotina</taxon>
        <taxon>Sordariomycetes</taxon>
        <taxon>Hypocreomycetidae</taxon>
        <taxon>Hypocreales</taxon>
        <taxon>Nectriaceae</taxon>
        <taxon>Fusarium</taxon>
    </lineage>
</organism>
<dbReference type="AlphaFoldDB" id="A0A395SL94"/>
<protein>
    <recommendedName>
        <fullName evidence="1">F-box domain-containing protein</fullName>
    </recommendedName>
</protein>
<dbReference type="CDD" id="cd09917">
    <property type="entry name" value="F-box_SF"/>
    <property type="match status" value="1"/>
</dbReference>
<evidence type="ECO:0000313" key="3">
    <source>
        <dbReference type="Proteomes" id="UP000266234"/>
    </source>
</evidence>
<evidence type="ECO:0000259" key="1">
    <source>
        <dbReference type="Pfam" id="PF12937"/>
    </source>
</evidence>
<feature type="domain" description="F-box" evidence="1">
    <location>
        <begin position="4"/>
        <end position="51"/>
    </location>
</feature>
<dbReference type="Pfam" id="PF12937">
    <property type="entry name" value="F-box-like"/>
    <property type="match status" value="1"/>
</dbReference>
<evidence type="ECO:0000313" key="2">
    <source>
        <dbReference type="EMBL" id="RGP72895.1"/>
    </source>
</evidence>
<reference evidence="2 3" key="1">
    <citation type="journal article" date="2018" name="PLoS Pathog.">
        <title>Evolution of structural diversity of trichothecenes, a family of toxins produced by plant pathogenic and entomopathogenic fungi.</title>
        <authorList>
            <person name="Proctor R.H."/>
            <person name="McCormick S.P."/>
            <person name="Kim H.S."/>
            <person name="Cardoza R.E."/>
            <person name="Stanley A.M."/>
            <person name="Lindo L."/>
            <person name="Kelly A."/>
            <person name="Brown D.W."/>
            <person name="Lee T."/>
            <person name="Vaughan M.M."/>
            <person name="Alexander N.J."/>
            <person name="Busman M."/>
            <person name="Gutierrez S."/>
        </authorList>
    </citation>
    <scope>NUCLEOTIDE SEQUENCE [LARGE SCALE GENOMIC DNA]</scope>
    <source>
        <strain evidence="2 3">NRRL 20695</strain>
    </source>
</reference>
<accession>A0A395SL94</accession>
<dbReference type="OrthoDB" id="5427399at2759"/>
<gene>
    <name evidence="2" type="ORF">FLONG3_6533</name>
</gene>
<dbReference type="EMBL" id="PXOG01000145">
    <property type="protein sequence ID" value="RGP72895.1"/>
    <property type="molecule type" value="Genomic_DNA"/>
</dbReference>
<proteinExistence type="predicted"/>
<dbReference type="STRING" id="694270.A0A395SL94"/>
<keyword evidence="3" id="KW-1185">Reference proteome</keyword>